<dbReference type="EMBL" id="FOTL01000003">
    <property type="protein sequence ID" value="SFL22569.1"/>
    <property type="molecule type" value="Genomic_DNA"/>
</dbReference>
<gene>
    <name evidence="4" type="ORF">SAMN02910297_00260</name>
    <name evidence="3" type="ORF">YLM1_1151</name>
</gene>
<evidence type="ECO:0000313" key="4">
    <source>
        <dbReference type="EMBL" id="SFL22569.1"/>
    </source>
</evidence>
<dbReference type="SUPFAM" id="SSF50346">
    <property type="entry name" value="PRC-barrel domain"/>
    <property type="match status" value="1"/>
</dbReference>
<sequence>MKIKQLLGMMALDSNANEIGKIEDAEFDKEDGKISSITIVLKKNIISSNKIEVGFEDIKNIGDYVLLNIEINKEAAIEEAEKAKKAAKEDTNEEKVAEKVETVEAELVDDVGEEVEDRADVKIE</sequence>
<dbReference type="KEGG" id="mol:YLM1_1151"/>
<evidence type="ECO:0000313" key="5">
    <source>
        <dbReference type="Proteomes" id="UP000066376"/>
    </source>
</evidence>
<dbReference type="EMBL" id="CP014265">
    <property type="protein sequence ID" value="AMK15708.1"/>
    <property type="molecule type" value="Genomic_DNA"/>
</dbReference>
<dbReference type="AlphaFoldDB" id="A0A126R0U8"/>
<dbReference type="OrthoDB" id="77776at2157"/>
<accession>A0A126R0U8</accession>
<evidence type="ECO:0000313" key="6">
    <source>
        <dbReference type="Proteomes" id="UP000183442"/>
    </source>
</evidence>
<reference evidence="6" key="3">
    <citation type="submission" date="2016-10" db="EMBL/GenBank/DDBJ databases">
        <authorList>
            <person name="Varghese N."/>
        </authorList>
    </citation>
    <scope>NUCLEOTIDE SEQUENCE [LARGE SCALE GENOMIC DNA]</scope>
    <source>
        <strain evidence="6">DSM 16632</strain>
    </source>
</reference>
<dbReference type="GeneID" id="28489454"/>
<dbReference type="Gene3D" id="2.30.30.240">
    <property type="entry name" value="PRC-barrel domain"/>
    <property type="match status" value="1"/>
</dbReference>
<feature type="coiled-coil region" evidence="1">
    <location>
        <begin position="66"/>
        <end position="97"/>
    </location>
</feature>
<dbReference type="Proteomes" id="UP000066376">
    <property type="component" value="Chromosome"/>
</dbReference>
<dbReference type="Proteomes" id="UP000183442">
    <property type="component" value="Unassembled WGS sequence"/>
</dbReference>
<protein>
    <submittedName>
        <fullName evidence="4">PRC-barrel domain-containing protein</fullName>
    </submittedName>
</protein>
<feature type="domain" description="PRC-barrel" evidence="2">
    <location>
        <begin position="2"/>
        <end position="68"/>
    </location>
</feature>
<name>A0A126R0U8_METOL</name>
<dbReference type="InterPro" id="IPR027275">
    <property type="entry name" value="PRC-brl_dom"/>
</dbReference>
<dbReference type="RefSeq" id="WP_067147167.1">
    <property type="nucleotide sequence ID" value="NZ_CP014265.1"/>
</dbReference>
<reference evidence="3 5" key="1">
    <citation type="journal article" date="2016" name="Genome Announc.">
        <title>Draft Genome Sequence of the Rumen Methanogen Methanobrevibacter olleyae YLM1.</title>
        <authorList>
            <person name="Kelly W.J."/>
            <person name="Li D."/>
            <person name="Lambie S.C."/>
            <person name="Cox F."/>
            <person name="Attwood G.T."/>
            <person name="Altermann E."/>
            <person name="Leahy S.C."/>
        </authorList>
    </citation>
    <scope>NUCLEOTIDE SEQUENCE [LARGE SCALE GENOMIC DNA]</scope>
    <source>
        <strain evidence="3 5">YLM1</strain>
    </source>
</reference>
<dbReference type="STRING" id="294671.YLM1_1151"/>
<dbReference type="Pfam" id="PF05239">
    <property type="entry name" value="PRC"/>
    <property type="match status" value="1"/>
</dbReference>
<keyword evidence="5" id="KW-1185">Reference proteome</keyword>
<reference evidence="4" key="4">
    <citation type="submission" date="2016-10" db="EMBL/GenBank/DDBJ databases">
        <authorList>
            <person name="de Groot N.N."/>
        </authorList>
    </citation>
    <scope>NUCLEOTIDE SEQUENCE [LARGE SCALE GENOMIC DNA]</scope>
    <source>
        <strain evidence="4">DSM 16632</strain>
    </source>
</reference>
<evidence type="ECO:0000259" key="2">
    <source>
        <dbReference type="Pfam" id="PF05239"/>
    </source>
</evidence>
<dbReference type="InterPro" id="IPR011033">
    <property type="entry name" value="PRC_barrel-like_sf"/>
</dbReference>
<keyword evidence="1" id="KW-0175">Coiled coil</keyword>
<reference evidence="5" key="2">
    <citation type="submission" date="2016-02" db="EMBL/GenBank/DDBJ databases">
        <title>The draft genome sequence of the rumen methanogen Methanobrevibacter olleyae YLM1.</title>
        <authorList>
            <consortium name="New Zealand Agricultural Greenhouse Gas Research Centre/Pastoral Greenhouse Gas Research Consortium"/>
            <person name="Kelly W.J."/>
            <person name="Li D."/>
            <person name="Lambie S.C."/>
            <person name="Attwood G.T."/>
            <person name="Altermann E."/>
            <person name="Leahy S.C."/>
        </authorList>
    </citation>
    <scope>NUCLEOTIDE SEQUENCE [LARGE SCALE GENOMIC DNA]</scope>
    <source>
        <strain evidence="5">YLM1</strain>
    </source>
</reference>
<dbReference type="PATRIC" id="fig|294671.3.peg.1201"/>
<proteinExistence type="predicted"/>
<organism evidence="3 5">
    <name type="scientific">Methanobrevibacter olleyae</name>
    <dbReference type="NCBI Taxonomy" id="294671"/>
    <lineage>
        <taxon>Archaea</taxon>
        <taxon>Methanobacteriati</taxon>
        <taxon>Methanobacteriota</taxon>
        <taxon>Methanomada group</taxon>
        <taxon>Methanobacteria</taxon>
        <taxon>Methanobacteriales</taxon>
        <taxon>Methanobacteriaceae</taxon>
        <taxon>Methanobrevibacter</taxon>
    </lineage>
</organism>
<evidence type="ECO:0000313" key="3">
    <source>
        <dbReference type="EMBL" id="AMK15708.1"/>
    </source>
</evidence>
<evidence type="ECO:0000256" key="1">
    <source>
        <dbReference type="SAM" id="Coils"/>
    </source>
</evidence>